<dbReference type="STRING" id="345632.GPICK_13990"/>
<dbReference type="Gene3D" id="3.90.180.10">
    <property type="entry name" value="Medium-chain alcohol dehydrogenases, catalytic domain"/>
    <property type="match status" value="1"/>
</dbReference>
<dbReference type="SUPFAM" id="SSF50129">
    <property type="entry name" value="GroES-like"/>
    <property type="match status" value="1"/>
</dbReference>
<evidence type="ECO:0000313" key="2">
    <source>
        <dbReference type="EMBL" id="AJE04312.1"/>
    </source>
</evidence>
<keyword evidence="3" id="KW-1185">Reference proteome</keyword>
<dbReference type="Pfam" id="PF00107">
    <property type="entry name" value="ADH_zinc_N"/>
    <property type="match status" value="1"/>
</dbReference>
<dbReference type="InterPro" id="IPR020843">
    <property type="entry name" value="ER"/>
</dbReference>
<dbReference type="KEGG" id="gpi:GPICK_13990"/>
<dbReference type="InterPro" id="IPR013149">
    <property type="entry name" value="ADH-like_C"/>
</dbReference>
<dbReference type="InterPro" id="IPR011032">
    <property type="entry name" value="GroES-like_sf"/>
</dbReference>
<dbReference type="HOGENOM" id="CLU_026673_26_3_7"/>
<organism evidence="2 3">
    <name type="scientific">Geobacter pickeringii</name>
    <dbReference type="NCBI Taxonomy" id="345632"/>
    <lineage>
        <taxon>Bacteria</taxon>
        <taxon>Pseudomonadati</taxon>
        <taxon>Thermodesulfobacteriota</taxon>
        <taxon>Desulfuromonadia</taxon>
        <taxon>Geobacterales</taxon>
        <taxon>Geobacteraceae</taxon>
        <taxon>Geobacter</taxon>
    </lineage>
</organism>
<dbReference type="InterPro" id="IPR051397">
    <property type="entry name" value="Zn-ADH-like_protein"/>
</dbReference>
<dbReference type="EMBL" id="CP009788">
    <property type="protein sequence ID" value="AJE04312.1"/>
    <property type="molecule type" value="Genomic_DNA"/>
</dbReference>
<dbReference type="Pfam" id="PF08240">
    <property type="entry name" value="ADH_N"/>
    <property type="match status" value="1"/>
</dbReference>
<reference evidence="2 3" key="1">
    <citation type="journal article" date="2015" name="Genome Announc.">
        <title>Complete Genome of Geobacter pickeringii G13T, a Metal-Reducing Isolate from Sedimentary Kaolin Deposits.</title>
        <authorList>
            <person name="Badalamenti J.P."/>
            <person name="Bond D.R."/>
        </authorList>
    </citation>
    <scope>NUCLEOTIDE SEQUENCE [LARGE SCALE GENOMIC DNA]</scope>
    <source>
        <strain evidence="2 3">G13</strain>
    </source>
</reference>
<dbReference type="Gene3D" id="3.40.50.720">
    <property type="entry name" value="NAD(P)-binding Rossmann-like Domain"/>
    <property type="match status" value="1"/>
</dbReference>
<accession>A0A0B5BCU4</accession>
<dbReference type="Proteomes" id="UP000057609">
    <property type="component" value="Chromosome"/>
</dbReference>
<dbReference type="InterPro" id="IPR036291">
    <property type="entry name" value="NAD(P)-bd_dom_sf"/>
</dbReference>
<dbReference type="InterPro" id="IPR014188">
    <property type="entry name" value="Acrylyl-CoA_reductase_AcuI"/>
</dbReference>
<dbReference type="OrthoDB" id="9782155at2"/>
<proteinExistence type="predicted"/>
<dbReference type="NCBIfam" id="TIGR02823">
    <property type="entry name" value="oxido_YhdH"/>
    <property type="match status" value="1"/>
</dbReference>
<dbReference type="SUPFAM" id="SSF51735">
    <property type="entry name" value="NAD(P)-binding Rossmann-fold domains"/>
    <property type="match status" value="1"/>
</dbReference>
<dbReference type="AlphaFoldDB" id="A0A0B5BCU4"/>
<gene>
    <name evidence="2" type="ORF">GPICK_13990</name>
</gene>
<evidence type="ECO:0000313" key="3">
    <source>
        <dbReference type="Proteomes" id="UP000057609"/>
    </source>
</evidence>
<dbReference type="InterPro" id="IPR013154">
    <property type="entry name" value="ADH-like_N"/>
</dbReference>
<dbReference type="PANTHER" id="PTHR43677">
    <property type="entry name" value="SHORT-CHAIN DEHYDROGENASE/REDUCTASE"/>
    <property type="match status" value="1"/>
</dbReference>
<feature type="domain" description="Enoyl reductase (ER)" evidence="1">
    <location>
        <begin position="21"/>
        <end position="330"/>
    </location>
</feature>
<sequence length="333" mass="35040">MDKGTRFKALVVEKMAEREFAREIRERSIEELPPGDLLVRVHYSSLNYKDALSATGHPGVTRQFPHTPGIDAAGEVVSCGSGAFAPGDKVIVTGYDLGMETDGGWGGYIRIPSAWAVRLPAGLTLRESMALGTAGFTAALSVLKLERAGVKPAHGEVLVTGATGGVGSIAVSILAAAGYRVVTATGKGAEATFLRDLGAAEVIPRAQVTEGAERPMMKERWAGVVDVVGGETLAAAVKSTRYGGAVTCCGLVGSADLAMNVYPFILRGVSLIGIDSVNCPVDARLQVWEKLAGDWRPEHLPDLAKEVSLENLEEKIQAILHGGIRGRVIVKLS</sequence>
<dbReference type="CDD" id="cd05280">
    <property type="entry name" value="MDR_yhdh_yhfp"/>
    <property type="match status" value="1"/>
</dbReference>
<dbReference type="PANTHER" id="PTHR43677:SF1">
    <property type="entry name" value="ACRYLYL-COA REDUCTASE ACUI-RELATED"/>
    <property type="match status" value="1"/>
</dbReference>
<evidence type="ECO:0000259" key="1">
    <source>
        <dbReference type="SMART" id="SM00829"/>
    </source>
</evidence>
<dbReference type="RefSeq" id="WP_039744197.1">
    <property type="nucleotide sequence ID" value="NZ_CP009788.1"/>
</dbReference>
<name>A0A0B5BCU4_9BACT</name>
<protein>
    <submittedName>
        <fullName evidence="2">Quinone oxidoreductase</fullName>
    </submittedName>
</protein>
<dbReference type="SMART" id="SM00829">
    <property type="entry name" value="PKS_ER"/>
    <property type="match status" value="1"/>
</dbReference>
<dbReference type="GO" id="GO:0043957">
    <property type="term" value="F:acryloyl-CoA reductase (NADPH) activity"/>
    <property type="evidence" value="ECO:0007669"/>
    <property type="project" value="TreeGrafter"/>
</dbReference>